<organism evidence="1 2">
    <name type="scientific">Parageobacillus toebii NBRC 107807</name>
    <dbReference type="NCBI Taxonomy" id="1223503"/>
    <lineage>
        <taxon>Bacteria</taxon>
        <taxon>Bacillati</taxon>
        <taxon>Bacillota</taxon>
        <taxon>Bacilli</taxon>
        <taxon>Bacillales</taxon>
        <taxon>Anoxybacillaceae</taxon>
        <taxon>Parageobacillus</taxon>
    </lineage>
</organism>
<dbReference type="NCBIfam" id="TIGR04383">
    <property type="entry name" value="acidic_w_LPXTA"/>
    <property type="match status" value="2"/>
</dbReference>
<reference evidence="1 2" key="1">
    <citation type="submission" date="2020-08" db="EMBL/GenBank/DDBJ databases">
        <title>Genomic Encyclopedia of Type Strains, Phase IV (KMG-IV): sequencing the most valuable type-strain genomes for metagenomic binning, comparative biology and taxonomic classification.</title>
        <authorList>
            <person name="Goeker M."/>
        </authorList>
    </citation>
    <scope>NUCLEOTIDE SEQUENCE [LARGE SCALE GENOMIC DNA]</scope>
    <source>
        <strain evidence="1 2">DSM 14590</strain>
    </source>
</reference>
<keyword evidence="2" id="KW-1185">Reference proteome</keyword>
<dbReference type="AlphaFoldDB" id="A0A6G9J0K7"/>
<protein>
    <submittedName>
        <fullName evidence="1">Processed acidic surface protein</fullName>
    </submittedName>
</protein>
<dbReference type="Proteomes" id="UP000613002">
    <property type="component" value="Unassembled WGS sequence"/>
</dbReference>
<dbReference type="InterPro" id="IPR030832">
    <property type="entry name" value="Acidic_LPXTA"/>
</dbReference>
<sequence length="442" mass="50332">MKKLIPFAVAASLAIATLPASAFAIESNDPELQSYLNEIGMTQEELKEYLDYDGYTLEDFQDVDELRSELGDVLTEENLQQLLEDYGLTKEELKQLLIDNGELEPNEEITEVFKFYNDLEEYVEFERLYLTPINEETLADFLQEHDMTKEQLLALLNSHHESLEDYSSIGELADVVDYYQNLTPLTEETLNELLDELGLTRQQLEKLLAENNDSLDNYTTVEELAEAIVDYMLPDLDELGLTDAELEKLYNHFESLNMEDPQFASKMEELSKRMEAISSYDFESVKELSPAQIAEIADVMNDMLDAFQLDVKFYLTKNGEKKPLSLSTLLTMESTNGYDLFIEIYNKQGELLADFILTADMFNSDLFDGVGEDLEKTGKVVEIGKKIEKIEEKVKQKPVKRTVKGAKLPKTASPYVSNMLMGVGFIAIGAFLFRIRKILGAK</sequence>
<dbReference type="EMBL" id="JACICZ010000010">
    <property type="protein sequence ID" value="MBB3869607.1"/>
    <property type="molecule type" value="Genomic_DNA"/>
</dbReference>
<dbReference type="RefSeq" id="WP_062755097.1">
    <property type="nucleotide sequence ID" value="NZ_BDAQ01000008.1"/>
</dbReference>
<gene>
    <name evidence="1" type="ORF">HNR78_002504</name>
</gene>
<proteinExistence type="predicted"/>
<name>A0A6G9J0K7_9BACL</name>
<evidence type="ECO:0000313" key="2">
    <source>
        <dbReference type="Proteomes" id="UP000613002"/>
    </source>
</evidence>
<comment type="caution">
    <text evidence="1">The sequence shown here is derived from an EMBL/GenBank/DDBJ whole genome shotgun (WGS) entry which is preliminary data.</text>
</comment>
<evidence type="ECO:0000313" key="1">
    <source>
        <dbReference type="EMBL" id="MBB3869607.1"/>
    </source>
</evidence>
<accession>A0A6G9J0K7</accession>